<keyword evidence="1" id="KW-0732">Signal</keyword>
<accession>A0AAD7LNV5</accession>
<protein>
    <recommendedName>
        <fullName evidence="4">Secreted protein</fullName>
    </recommendedName>
</protein>
<evidence type="ECO:0000313" key="2">
    <source>
        <dbReference type="EMBL" id="KAJ7961624.1"/>
    </source>
</evidence>
<evidence type="ECO:0008006" key="4">
    <source>
        <dbReference type="Google" id="ProtNLM"/>
    </source>
</evidence>
<keyword evidence="3" id="KW-1185">Reference proteome</keyword>
<gene>
    <name evidence="2" type="ORF">O6P43_016949</name>
</gene>
<dbReference type="KEGG" id="qsa:O6P43_016949"/>
<evidence type="ECO:0000256" key="1">
    <source>
        <dbReference type="SAM" id="SignalP"/>
    </source>
</evidence>
<feature type="signal peptide" evidence="1">
    <location>
        <begin position="1"/>
        <end position="32"/>
    </location>
</feature>
<dbReference type="EMBL" id="JARAOO010000007">
    <property type="protein sequence ID" value="KAJ7961624.1"/>
    <property type="molecule type" value="Genomic_DNA"/>
</dbReference>
<organism evidence="2 3">
    <name type="scientific">Quillaja saponaria</name>
    <name type="common">Soap bark tree</name>
    <dbReference type="NCBI Taxonomy" id="32244"/>
    <lineage>
        <taxon>Eukaryota</taxon>
        <taxon>Viridiplantae</taxon>
        <taxon>Streptophyta</taxon>
        <taxon>Embryophyta</taxon>
        <taxon>Tracheophyta</taxon>
        <taxon>Spermatophyta</taxon>
        <taxon>Magnoliopsida</taxon>
        <taxon>eudicotyledons</taxon>
        <taxon>Gunneridae</taxon>
        <taxon>Pentapetalae</taxon>
        <taxon>rosids</taxon>
        <taxon>fabids</taxon>
        <taxon>Fabales</taxon>
        <taxon>Quillajaceae</taxon>
        <taxon>Quillaja</taxon>
    </lineage>
</organism>
<feature type="chain" id="PRO_5041917046" description="Secreted protein" evidence="1">
    <location>
        <begin position="33"/>
        <end position="84"/>
    </location>
</feature>
<dbReference type="AlphaFoldDB" id="A0AAD7LNV5"/>
<proteinExistence type="predicted"/>
<evidence type="ECO:0000313" key="3">
    <source>
        <dbReference type="Proteomes" id="UP001163823"/>
    </source>
</evidence>
<sequence>MAMLGAFRLSIGLSRPGCPCLFSFFLLLISSAEVLPGVESQFKLLLLIIGRSSNPNEKNIDDKCMPLEERFAFFLSQGAHPLKL</sequence>
<name>A0AAD7LNV5_QUISA</name>
<comment type="caution">
    <text evidence="2">The sequence shown here is derived from an EMBL/GenBank/DDBJ whole genome shotgun (WGS) entry which is preliminary data.</text>
</comment>
<reference evidence="2" key="1">
    <citation type="journal article" date="2023" name="Science">
        <title>Elucidation of the pathway for biosynthesis of saponin adjuvants from the soapbark tree.</title>
        <authorList>
            <person name="Reed J."/>
            <person name="Orme A."/>
            <person name="El-Demerdash A."/>
            <person name="Owen C."/>
            <person name="Martin L.B.B."/>
            <person name="Misra R.C."/>
            <person name="Kikuchi S."/>
            <person name="Rejzek M."/>
            <person name="Martin A.C."/>
            <person name="Harkess A."/>
            <person name="Leebens-Mack J."/>
            <person name="Louveau T."/>
            <person name="Stephenson M.J."/>
            <person name="Osbourn A."/>
        </authorList>
    </citation>
    <scope>NUCLEOTIDE SEQUENCE</scope>
    <source>
        <strain evidence="2">S10</strain>
    </source>
</reference>
<dbReference type="Proteomes" id="UP001163823">
    <property type="component" value="Chromosome 7"/>
</dbReference>